<accession>A0A5C5V7C5</accession>
<keyword evidence="2" id="KW-1185">Reference proteome</keyword>
<dbReference type="Proteomes" id="UP000318878">
    <property type="component" value="Unassembled WGS sequence"/>
</dbReference>
<gene>
    <name evidence="1" type="ORF">Enr8_18930</name>
</gene>
<organism evidence="1 2">
    <name type="scientific">Blastopirellula retiformator</name>
    <dbReference type="NCBI Taxonomy" id="2527970"/>
    <lineage>
        <taxon>Bacteria</taxon>
        <taxon>Pseudomonadati</taxon>
        <taxon>Planctomycetota</taxon>
        <taxon>Planctomycetia</taxon>
        <taxon>Pirellulales</taxon>
        <taxon>Pirellulaceae</taxon>
        <taxon>Blastopirellula</taxon>
    </lineage>
</organism>
<dbReference type="EMBL" id="SJPF01000002">
    <property type="protein sequence ID" value="TWT34484.1"/>
    <property type="molecule type" value="Genomic_DNA"/>
</dbReference>
<dbReference type="RefSeq" id="WP_146430769.1">
    <property type="nucleotide sequence ID" value="NZ_SJPF01000002.1"/>
</dbReference>
<dbReference type="OrthoDB" id="4404538at2"/>
<sequence length="310" mass="35647">MSLLLQWPHDVDRSSDIGADVELSELFDQATSAGAMVQLDPYASFFEIAQGGRKVELIRRGRGRRIVPGQPTSDRQRLWEVIVQDDLVYFRLGPLFGIGAYACVVIGEADICEFAFRWLDGQPLSEAVGEIQFWDRSSHNAPLTVSPSFAAELTQNPAVLQPPQCQHHHDYDAAEIRQLFREMLGDAQFHKFLVAMPHDVTGQKLRYWQQEAWEQFQTNYPAIRLTFPELVAIFRICQLHGSELVQKQVKVFQGCVDYAHEYWEQRRKLFPNAPLPLFSTEGRTMQKQSTAIWYCPECERVERESKWQGG</sequence>
<name>A0A5C5V7C5_9BACT</name>
<evidence type="ECO:0000313" key="2">
    <source>
        <dbReference type="Proteomes" id="UP000318878"/>
    </source>
</evidence>
<protein>
    <submittedName>
        <fullName evidence="1">Uncharacterized protein</fullName>
    </submittedName>
</protein>
<proteinExistence type="predicted"/>
<evidence type="ECO:0000313" key="1">
    <source>
        <dbReference type="EMBL" id="TWT34484.1"/>
    </source>
</evidence>
<reference evidence="1 2" key="1">
    <citation type="submission" date="2019-02" db="EMBL/GenBank/DDBJ databases">
        <title>Deep-cultivation of Planctomycetes and their phenomic and genomic characterization uncovers novel biology.</title>
        <authorList>
            <person name="Wiegand S."/>
            <person name="Jogler M."/>
            <person name="Boedeker C."/>
            <person name="Pinto D."/>
            <person name="Vollmers J."/>
            <person name="Rivas-Marin E."/>
            <person name="Kohn T."/>
            <person name="Peeters S.H."/>
            <person name="Heuer A."/>
            <person name="Rast P."/>
            <person name="Oberbeckmann S."/>
            <person name="Bunk B."/>
            <person name="Jeske O."/>
            <person name="Meyerdierks A."/>
            <person name="Storesund J.E."/>
            <person name="Kallscheuer N."/>
            <person name="Luecker S."/>
            <person name="Lage O.M."/>
            <person name="Pohl T."/>
            <person name="Merkel B.J."/>
            <person name="Hornburger P."/>
            <person name="Mueller R.-W."/>
            <person name="Bruemmer F."/>
            <person name="Labrenz M."/>
            <person name="Spormann A.M."/>
            <person name="Op Den Camp H."/>
            <person name="Overmann J."/>
            <person name="Amann R."/>
            <person name="Jetten M.S.M."/>
            <person name="Mascher T."/>
            <person name="Medema M.H."/>
            <person name="Devos D.P."/>
            <person name="Kaster A.-K."/>
            <person name="Ovreas L."/>
            <person name="Rohde M."/>
            <person name="Galperin M.Y."/>
            <person name="Jogler C."/>
        </authorList>
    </citation>
    <scope>NUCLEOTIDE SEQUENCE [LARGE SCALE GENOMIC DNA]</scope>
    <source>
        <strain evidence="1 2">Enr8</strain>
    </source>
</reference>
<dbReference type="AlphaFoldDB" id="A0A5C5V7C5"/>
<comment type="caution">
    <text evidence="1">The sequence shown here is derived from an EMBL/GenBank/DDBJ whole genome shotgun (WGS) entry which is preliminary data.</text>
</comment>